<sequence length="570" mass="63750">MFDGLFPIDWEAFHFLRPIFLWLLVPVGVILLIGLISFAQEVRWKTVIAPHLRPYVIQKGNQRTKVWMSLALLLMLSLGVVALAGPAWKKIKLPGRILETPMVILLDLSQSMMGDDLQPNRLERAKFKIQDLLTKNPRARVALVGFAGTAHTIVPLSWDYKIINSHVKGLKPSVMPFLGSDIGAALALADTIMSVTDAPGTVVILSDDFEEAQFSLFKDFTERTNNKVEILVMNTLGGSTIPNRWGRGTMKDKEGHPAFSSLNQPALNMLGSLEGVTVNALTLDDSDVEVISKKIAAHLKFTEQPKEKKDDWRDAGLLLIFPMALLSLLWFRKGWVIYAVLLLCFSSCGEVESFEDLWFSKDYQGQKLSDEQAYELAGDRYTEPMHKGVAFYKAGDFDQAVKAFNQDTTANGAYNLGLAYFQNGDTIAALMAFNKAVELDPDLASARNNKQLISHLVGVDHMSVGTATEEVNKPNAKNERNKSMEDLSGGGQEATKKDMEKKRLEENVASDVHKGKELDALPKDIEMQKPNKTKIVMQKVDDDPSMFLQRKFEYQVKKDKLKPKGNETKW</sequence>
<dbReference type="Gene3D" id="3.40.50.410">
    <property type="entry name" value="von Willebrand factor, type A domain"/>
    <property type="match status" value="1"/>
</dbReference>
<keyword evidence="3" id="KW-1133">Transmembrane helix</keyword>
<keyword evidence="3" id="KW-0472">Membrane</keyword>
<feature type="region of interest" description="Disordered" evidence="2">
    <location>
        <begin position="468"/>
        <end position="530"/>
    </location>
</feature>
<dbReference type="SMART" id="SM00327">
    <property type="entry name" value="VWA"/>
    <property type="match status" value="1"/>
</dbReference>
<organism evidence="5 6">
    <name type="scientific">Reichenbachiella agariperforans</name>
    <dbReference type="NCBI Taxonomy" id="156994"/>
    <lineage>
        <taxon>Bacteria</taxon>
        <taxon>Pseudomonadati</taxon>
        <taxon>Bacteroidota</taxon>
        <taxon>Cytophagia</taxon>
        <taxon>Cytophagales</taxon>
        <taxon>Reichenbachiellaceae</taxon>
        <taxon>Reichenbachiella</taxon>
    </lineage>
</organism>
<dbReference type="SMART" id="SM00028">
    <property type="entry name" value="TPR"/>
    <property type="match status" value="1"/>
</dbReference>
<keyword evidence="1" id="KW-0802">TPR repeat</keyword>
<gene>
    <name evidence="5" type="ORF">SAMN04488028_1033</name>
</gene>
<dbReference type="SUPFAM" id="SSF48452">
    <property type="entry name" value="TPR-like"/>
    <property type="match status" value="1"/>
</dbReference>
<evidence type="ECO:0000256" key="2">
    <source>
        <dbReference type="SAM" id="MobiDB-lite"/>
    </source>
</evidence>
<evidence type="ECO:0000256" key="3">
    <source>
        <dbReference type="SAM" id="Phobius"/>
    </source>
</evidence>
<dbReference type="InterPro" id="IPR011990">
    <property type="entry name" value="TPR-like_helical_dom_sf"/>
</dbReference>
<dbReference type="PANTHER" id="PTHR22550">
    <property type="entry name" value="SPORE GERMINATION PROTEIN"/>
    <property type="match status" value="1"/>
</dbReference>
<feature type="domain" description="VWFA" evidence="4">
    <location>
        <begin position="99"/>
        <end position="274"/>
    </location>
</feature>
<dbReference type="EMBL" id="FRAA01000003">
    <property type="protein sequence ID" value="SHK10520.1"/>
    <property type="molecule type" value="Genomic_DNA"/>
</dbReference>
<feature type="repeat" description="TPR" evidence="1">
    <location>
        <begin position="410"/>
        <end position="443"/>
    </location>
</feature>
<accession>A0A1M6PRE4</accession>
<evidence type="ECO:0000259" key="4">
    <source>
        <dbReference type="SMART" id="SM00327"/>
    </source>
</evidence>
<dbReference type="RefSeq" id="WP_073121840.1">
    <property type="nucleotide sequence ID" value="NZ_FRAA01000003.1"/>
</dbReference>
<dbReference type="STRING" id="156994.SAMN04488028_1033"/>
<feature type="compositionally biased region" description="Basic and acidic residues" evidence="2">
    <location>
        <begin position="494"/>
        <end position="529"/>
    </location>
</feature>
<dbReference type="InterPro" id="IPR036465">
    <property type="entry name" value="vWFA_dom_sf"/>
</dbReference>
<evidence type="ECO:0000256" key="1">
    <source>
        <dbReference type="PROSITE-ProRule" id="PRU00339"/>
    </source>
</evidence>
<dbReference type="Gene3D" id="1.25.40.10">
    <property type="entry name" value="Tetratricopeptide repeat domain"/>
    <property type="match status" value="1"/>
</dbReference>
<dbReference type="Pfam" id="PF00515">
    <property type="entry name" value="TPR_1"/>
    <property type="match status" value="1"/>
</dbReference>
<evidence type="ECO:0000313" key="6">
    <source>
        <dbReference type="Proteomes" id="UP000184474"/>
    </source>
</evidence>
<evidence type="ECO:0000313" key="5">
    <source>
        <dbReference type="EMBL" id="SHK10520.1"/>
    </source>
</evidence>
<dbReference type="PANTHER" id="PTHR22550:SF14">
    <property type="entry name" value="VWFA DOMAIN-CONTAINING PROTEIN"/>
    <property type="match status" value="1"/>
</dbReference>
<name>A0A1M6PRE4_REIAG</name>
<feature type="transmembrane region" description="Helical" evidence="3">
    <location>
        <begin position="66"/>
        <end position="88"/>
    </location>
</feature>
<dbReference type="PROSITE" id="PS50293">
    <property type="entry name" value="TPR_REGION"/>
    <property type="match status" value="1"/>
</dbReference>
<dbReference type="InterPro" id="IPR050768">
    <property type="entry name" value="UPF0353/GerABKA_families"/>
</dbReference>
<dbReference type="InterPro" id="IPR002035">
    <property type="entry name" value="VWF_A"/>
</dbReference>
<dbReference type="PROSITE" id="PS50005">
    <property type="entry name" value="TPR"/>
    <property type="match status" value="1"/>
</dbReference>
<keyword evidence="3" id="KW-0812">Transmembrane</keyword>
<dbReference type="AlphaFoldDB" id="A0A1M6PRE4"/>
<dbReference type="Proteomes" id="UP000184474">
    <property type="component" value="Unassembled WGS sequence"/>
</dbReference>
<dbReference type="Pfam" id="PF13519">
    <property type="entry name" value="VWA_2"/>
    <property type="match status" value="1"/>
</dbReference>
<feature type="transmembrane region" description="Helical" evidence="3">
    <location>
        <begin position="20"/>
        <end position="39"/>
    </location>
</feature>
<dbReference type="SUPFAM" id="SSF53300">
    <property type="entry name" value="vWA-like"/>
    <property type="match status" value="1"/>
</dbReference>
<dbReference type="InterPro" id="IPR019734">
    <property type="entry name" value="TPR_rpt"/>
</dbReference>
<protein>
    <submittedName>
        <fullName evidence="5">Ca-activated chloride channel family protein</fullName>
    </submittedName>
</protein>
<reference evidence="6" key="1">
    <citation type="submission" date="2016-11" db="EMBL/GenBank/DDBJ databases">
        <authorList>
            <person name="Varghese N."/>
            <person name="Submissions S."/>
        </authorList>
    </citation>
    <scope>NUCLEOTIDE SEQUENCE [LARGE SCALE GENOMIC DNA]</scope>
    <source>
        <strain evidence="6">DSM 26134</strain>
    </source>
</reference>
<feature type="compositionally biased region" description="Basic and acidic residues" evidence="2">
    <location>
        <begin position="470"/>
        <end position="485"/>
    </location>
</feature>
<keyword evidence="6" id="KW-1185">Reference proteome</keyword>
<proteinExistence type="predicted"/>